<dbReference type="EMBL" id="SLWB01000003">
    <property type="protein sequence ID" value="TCN70738.1"/>
    <property type="molecule type" value="Genomic_DNA"/>
</dbReference>
<protein>
    <submittedName>
        <fullName evidence="1">Uncharacterized protein</fullName>
    </submittedName>
</protein>
<comment type="caution">
    <text evidence="1">The sequence shown here is derived from an EMBL/GenBank/DDBJ whole genome shotgun (WGS) entry which is preliminary data.</text>
</comment>
<sequence length="124" mass="13984">MKSILKHTILLIAVVLLSVGTTSYNNGALLSNVSSSAKEKNSDYFFSEGKSAHYCTPRQNEVISIVGHGLSSENSAKNTSSIWGYAPTFEQRVKHIAGRYIFRSYRIYRSLTVSDIIYPFSYFW</sequence>
<name>A0A4R2ENN2_9BACT</name>
<gene>
    <name evidence="1" type="ORF">CLV25_103262</name>
</gene>
<dbReference type="Proteomes" id="UP000294830">
    <property type="component" value="Unassembled WGS sequence"/>
</dbReference>
<dbReference type="AlphaFoldDB" id="A0A4R2ENN2"/>
<proteinExistence type="predicted"/>
<evidence type="ECO:0000313" key="1">
    <source>
        <dbReference type="EMBL" id="TCN70738.1"/>
    </source>
</evidence>
<organism evidence="1 2">
    <name type="scientific">Acetobacteroides hydrogenigenes</name>
    <dbReference type="NCBI Taxonomy" id="979970"/>
    <lineage>
        <taxon>Bacteria</taxon>
        <taxon>Pseudomonadati</taxon>
        <taxon>Bacteroidota</taxon>
        <taxon>Bacteroidia</taxon>
        <taxon>Bacteroidales</taxon>
        <taxon>Rikenellaceae</taxon>
        <taxon>Acetobacteroides</taxon>
    </lineage>
</organism>
<keyword evidence="2" id="KW-1185">Reference proteome</keyword>
<reference evidence="1 2" key="1">
    <citation type="submission" date="2019-03" db="EMBL/GenBank/DDBJ databases">
        <title>Genomic Encyclopedia of Archaeal and Bacterial Type Strains, Phase II (KMG-II): from individual species to whole genera.</title>
        <authorList>
            <person name="Goeker M."/>
        </authorList>
    </citation>
    <scope>NUCLEOTIDE SEQUENCE [LARGE SCALE GENOMIC DNA]</scope>
    <source>
        <strain evidence="1 2">RL-C</strain>
    </source>
</reference>
<dbReference type="RefSeq" id="WP_131838593.1">
    <property type="nucleotide sequence ID" value="NZ_SLWB01000003.1"/>
</dbReference>
<evidence type="ECO:0000313" key="2">
    <source>
        <dbReference type="Proteomes" id="UP000294830"/>
    </source>
</evidence>
<accession>A0A4R2ENN2</accession>